<protein>
    <submittedName>
        <fullName evidence="1">Uncharacterized protein</fullName>
    </submittedName>
</protein>
<dbReference type="AlphaFoldDB" id="A0A2P2MUC3"/>
<reference evidence="1" key="1">
    <citation type="submission" date="2018-02" db="EMBL/GenBank/DDBJ databases">
        <title>Rhizophora mucronata_Transcriptome.</title>
        <authorList>
            <person name="Meera S.P."/>
            <person name="Sreeshan A."/>
            <person name="Augustine A."/>
        </authorList>
    </citation>
    <scope>NUCLEOTIDE SEQUENCE</scope>
    <source>
        <tissue evidence="1">Leaf</tissue>
    </source>
</reference>
<accession>A0A2P2MUC3</accession>
<name>A0A2P2MUC3_RHIMU</name>
<evidence type="ECO:0000313" key="1">
    <source>
        <dbReference type="EMBL" id="MBX33801.1"/>
    </source>
</evidence>
<organism evidence="1">
    <name type="scientific">Rhizophora mucronata</name>
    <name type="common">Asiatic mangrove</name>
    <dbReference type="NCBI Taxonomy" id="61149"/>
    <lineage>
        <taxon>Eukaryota</taxon>
        <taxon>Viridiplantae</taxon>
        <taxon>Streptophyta</taxon>
        <taxon>Embryophyta</taxon>
        <taxon>Tracheophyta</taxon>
        <taxon>Spermatophyta</taxon>
        <taxon>Magnoliopsida</taxon>
        <taxon>eudicotyledons</taxon>
        <taxon>Gunneridae</taxon>
        <taxon>Pentapetalae</taxon>
        <taxon>rosids</taxon>
        <taxon>fabids</taxon>
        <taxon>Malpighiales</taxon>
        <taxon>Rhizophoraceae</taxon>
        <taxon>Rhizophora</taxon>
    </lineage>
</organism>
<dbReference type="EMBL" id="GGEC01053317">
    <property type="protein sequence ID" value="MBX33801.1"/>
    <property type="molecule type" value="Transcribed_RNA"/>
</dbReference>
<sequence>MLTLSIYWIVIPLRKRLIGVRNFPWGSNKDWEWLDYSTISLSLPFLTNALVL</sequence>
<proteinExistence type="predicted"/>